<dbReference type="EMBL" id="RSCE01000003">
    <property type="protein sequence ID" value="RSH84663.1"/>
    <property type="molecule type" value="Genomic_DNA"/>
</dbReference>
<name>A0A427Y0U8_9TREE</name>
<accession>A0A427Y0U8</accession>
<proteinExistence type="predicted"/>
<evidence type="ECO:0000313" key="2">
    <source>
        <dbReference type="EMBL" id="RSH84663.1"/>
    </source>
</evidence>
<dbReference type="Proteomes" id="UP000279236">
    <property type="component" value="Unassembled WGS sequence"/>
</dbReference>
<feature type="compositionally biased region" description="Pro residues" evidence="1">
    <location>
        <begin position="290"/>
        <end position="300"/>
    </location>
</feature>
<protein>
    <submittedName>
        <fullName evidence="2">Uncharacterized protein</fullName>
    </submittedName>
</protein>
<feature type="compositionally biased region" description="Low complexity" evidence="1">
    <location>
        <begin position="273"/>
        <end position="284"/>
    </location>
</feature>
<feature type="region of interest" description="Disordered" evidence="1">
    <location>
        <begin position="338"/>
        <end position="525"/>
    </location>
</feature>
<feature type="compositionally biased region" description="Basic and acidic residues" evidence="1">
    <location>
        <begin position="381"/>
        <end position="393"/>
    </location>
</feature>
<evidence type="ECO:0000313" key="3">
    <source>
        <dbReference type="Proteomes" id="UP000279236"/>
    </source>
</evidence>
<feature type="region of interest" description="Disordered" evidence="1">
    <location>
        <begin position="1"/>
        <end position="49"/>
    </location>
</feature>
<feature type="compositionally biased region" description="Low complexity" evidence="1">
    <location>
        <begin position="437"/>
        <end position="457"/>
    </location>
</feature>
<feature type="compositionally biased region" description="Polar residues" evidence="1">
    <location>
        <begin position="312"/>
        <end position="322"/>
    </location>
</feature>
<evidence type="ECO:0000256" key="1">
    <source>
        <dbReference type="SAM" id="MobiDB-lite"/>
    </source>
</evidence>
<reference evidence="2 3" key="1">
    <citation type="submission" date="2018-11" db="EMBL/GenBank/DDBJ databases">
        <title>Genome sequence of Apiotrichum porosum DSM 27194.</title>
        <authorList>
            <person name="Aliyu H."/>
            <person name="Gorte O."/>
            <person name="Ochsenreither K."/>
        </authorList>
    </citation>
    <scope>NUCLEOTIDE SEQUENCE [LARGE SCALE GENOMIC DNA]</scope>
    <source>
        <strain evidence="2 3">DSM 27194</strain>
    </source>
</reference>
<sequence>MGDDRRTSFLLFSGGLFSRKQRQKHQQKQPSSKDRQRPHYGSVGHAAGSVEKAVVTISATQNKSTRTTVSARPRLQEASFVAPKQASTVRSAQTREMAFPVHVPGRPLSANQMAQPARPEPGKVPIQRGLNHVFDYDHHGPMSSHFGSAPESNEVRVRRFSENQYSTPRATKQERLYSMGHGHDPSSVGHNKGRASIGARPLSAYWDDEYYDDDYDDEGPLNPLEVLEEFFHDTPAAGPWFDTALSLSPRRTPKPSAPATSCSTPSQRTRLVSDSSFISPLSPSTVLSPGPAPTSPPPQAPRFGFPTRLRRNSSVTSRASNTEGKWAELNQIFRTLSNRDSDELGTPSVPIHLRPLPPVPMSPPESLGGRMHRSRPSVWRDSIEEAAEPRREPSSASAVDLSLDPATVLDADMDVRPPTSPVVAHIIPPKERARIGSSRQDSFSSQSSQDSSNSHTSTLQTPDAYFNKPQPIPSSPFRSTKRLGGLVPVGLTPPPRPLSRTQASSGLALGSLSYTPVGIGSTTTG</sequence>
<feature type="region of interest" description="Disordered" evidence="1">
    <location>
        <begin position="242"/>
        <end position="322"/>
    </location>
</feature>
<gene>
    <name evidence="2" type="ORF">EHS24_006187</name>
</gene>
<dbReference type="AlphaFoldDB" id="A0A427Y0U8"/>
<feature type="compositionally biased region" description="Low complexity" evidence="1">
    <location>
        <begin position="503"/>
        <end position="513"/>
    </location>
</feature>
<organism evidence="2 3">
    <name type="scientific">Apiotrichum porosum</name>
    <dbReference type="NCBI Taxonomy" id="105984"/>
    <lineage>
        <taxon>Eukaryota</taxon>
        <taxon>Fungi</taxon>
        <taxon>Dikarya</taxon>
        <taxon>Basidiomycota</taxon>
        <taxon>Agaricomycotina</taxon>
        <taxon>Tremellomycetes</taxon>
        <taxon>Trichosporonales</taxon>
        <taxon>Trichosporonaceae</taxon>
        <taxon>Apiotrichum</taxon>
    </lineage>
</organism>
<dbReference type="RefSeq" id="XP_028478111.1">
    <property type="nucleotide sequence ID" value="XM_028621659.1"/>
</dbReference>
<keyword evidence="3" id="KW-1185">Reference proteome</keyword>
<feature type="compositionally biased region" description="Low complexity" evidence="1">
    <location>
        <begin position="257"/>
        <end position="266"/>
    </location>
</feature>
<dbReference type="GeneID" id="39590730"/>
<comment type="caution">
    <text evidence="2">The sequence shown here is derived from an EMBL/GenBank/DDBJ whole genome shotgun (WGS) entry which is preliminary data.</text>
</comment>